<dbReference type="Gene3D" id="2.40.50.140">
    <property type="entry name" value="Nucleic acid-binding proteins"/>
    <property type="match status" value="1"/>
</dbReference>
<evidence type="ECO:0000259" key="1">
    <source>
        <dbReference type="Pfam" id="PF02721"/>
    </source>
</evidence>
<evidence type="ECO:0000313" key="2">
    <source>
        <dbReference type="EMBL" id="KAK1414857.1"/>
    </source>
</evidence>
<comment type="caution">
    <text evidence="2">The sequence shown here is derived from an EMBL/GenBank/DDBJ whole genome shotgun (WGS) entry which is preliminary data.</text>
</comment>
<dbReference type="Proteomes" id="UP001229421">
    <property type="component" value="Unassembled WGS sequence"/>
</dbReference>
<dbReference type="InterPro" id="IPR012340">
    <property type="entry name" value="NA-bd_OB-fold"/>
</dbReference>
<organism evidence="2 3">
    <name type="scientific">Tagetes erecta</name>
    <name type="common">African marigold</name>
    <dbReference type="NCBI Taxonomy" id="13708"/>
    <lineage>
        <taxon>Eukaryota</taxon>
        <taxon>Viridiplantae</taxon>
        <taxon>Streptophyta</taxon>
        <taxon>Embryophyta</taxon>
        <taxon>Tracheophyta</taxon>
        <taxon>Spermatophyta</taxon>
        <taxon>Magnoliopsida</taxon>
        <taxon>eudicotyledons</taxon>
        <taxon>Gunneridae</taxon>
        <taxon>Pentapetalae</taxon>
        <taxon>asterids</taxon>
        <taxon>campanulids</taxon>
        <taxon>Asterales</taxon>
        <taxon>Asteraceae</taxon>
        <taxon>Asteroideae</taxon>
        <taxon>Heliantheae alliance</taxon>
        <taxon>Tageteae</taxon>
        <taxon>Tagetes</taxon>
    </lineage>
</organism>
<reference evidence="2" key="1">
    <citation type="journal article" date="2023" name="bioRxiv">
        <title>Improved chromosome-level genome assembly for marigold (Tagetes erecta).</title>
        <authorList>
            <person name="Jiang F."/>
            <person name="Yuan L."/>
            <person name="Wang S."/>
            <person name="Wang H."/>
            <person name="Xu D."/>
            <person name="Wang A."/>
            <person name="Fan W."/>
        </authorList>
    </citation>
    <scope>NUCLEOTIDE SEQUENCE</scope>
    <source>
        <strain evidence="2">WSJ</strain>
        <tissue evidence="2">Leaf</tissue>
    </source>
</reference>
<dbReference type="SUPFAM" id="SSF50249">
    <property type="entry name" value="Nucleic acid-binding proteins"/>
    <property type="match status" value="1"/>
</dbReference>
<keyword evidence="3" id="KW-1185">Reference proteome</keyword>
<dbReference type="EMBL" id="JAUHHV010000008">
    <property type="protein sequence ID" value="KAK1414857.1"/>
    <property type="molecule type" value="Genomic_DNA"/>
</dbReference>
<feature type="domain" description="Replication protein A 70 kDa DNA-binding subunit B/D first OB fold" evidence="1">
    <location>
        <begin position="24"/>
        <end position="101"/>
    </location>
</feature>
<dbReference type="AlphaFoldDB" id="A0AAD8NN53"/>
<accession>A0AAD8NN53</accession>
<evidence type="ECO:0000313" key="3">
    <source>
        <dbReference type="Proteomes" id="UP001229421"/>
    </source>
</evidence>
<proteinExistence type="predicted"/>
<name>A0AAD8NN53_TARER</name>
<dbReference type="Pfam" id="PF02721">
    <property type="entry name" value="DUF223"/>
    <property type="match status" value="1"/>
</dbReference>
<sequence>METPISDLSSGFKSDSTIMELQHFNLFNELDVAREDYTLKVRIIRLWRQPMFRNPTETYSIEMILLDEEGNRIQASVLNRFFNRFEQFLNERVCLIITKPQLGSNT</sequence>
<protein>
    <recommendedName>
        <fullName evidence="1">Replication protein A 70 kDa DNA-binding subunit B/D first OB fold domain-containing protein</fullName>
    </recommendedName>
</protein>
<gene>
    <name evidence="2" type="ORF">QVD17_30618</name>
</gene>
<dbReference type="InterPro" id="IPR003871">
    <property type="entry name" value="RFA1B/D_OB_1st"/>
</dbReference>